<evidence type="ECO:0000256" key="3">
    <source>
        <dbReference type="ARBA" id="ARBA00023125"/>
    </source>
</evidence>
<dbReference type="Gene3D" id="3.40.190.290">
    <property type="match status" value="1"/>
</dbReference>
<dbReference type="RefSeq" id="WP_002726230.1">
    <property type="nucleotide sequence ID" value="NZ_CAHP01000010.1"/>
</dbReference>
<dbReference type="STRING" id="1150626.PHAMO_180154"/>
<keyword evidence="3" id="KW-0238">DNA-binding</keyword>
<dbReference type="InterPro" id="IPR036388">
    <property type="entry name" value="WH-like_DNA-bd_sf"/>
</dbReference>
<evidence type="ECO:0000256" key="1">
    <source>
        <dbReference type="ARBA" id="ARBA00009437"/>
    </source>
</evidence>
<keyword evidence="4" id="KW-0804">Transcription</keyword>
<dbReference type="PANTHER" id="PTHR30537">
    <property type="entry name" value="HTH-TYPE TRANSCRIPTIONAL REGULATOR"/>
    <property type="match status" value="1"/>
</dbReference>
<keyword evidence="7" id="KW-1185">Reference proteome</keyword>
<comment type="caution">
    <text evidence="6">The sequence shown here is derived from an EMBL/GenBank/DDBJ whole genome shotgun (WGS) entry which is preliminary data.</text>
</comment>
<evidence type="ECO:0000256" key="4">
    <source>
        <dbReference type="ARBA" id="ARBA00023163"/>
    </source>
</evidence>
<dbReference type="SUPFAM" id="SSF53850">
    <property type="entry name" value="Periplasmic binding protein-like II"/>
    <property type="match status" value="1"/>
</dbReference>
<evidence type="ECO:0000313" key="7">
    <source>
        <dbReference type="Proteomes" id="UP000004169"/>
    </source>
</evidence>
<dbReference type="AlphaFoldDB" id="H8FP97"/>
<dbReference type="GO" id="GO:0003700">
    <property type="term" value="F:DNA-binding transcription factor activity"/>
    <property type="evidence" value="ECO:0007669"/>
    <property type="project" value="InterPro"/>
</dbReference>
<dbReference type="PANTHER" id="PTHR30537:SF5">
    <property type="entry name" value="HTH-TYPE TRANSCRIPTIONAL ACTIVATOR TTDR-RELATED"/>
    <property type="match status" value="1"/>
</dbReference>
<dbReference type="eggNOG" id="COG0583">
    <property type="taxonomic scope" value="Bacteria"/>
</dbReference>
<evidence type="ECO:0000259" key="5">
    <source>
        <dbReference type="PROSITE" id="PS50931"/>
    </source>
</evidence>
<dbReference type="SUPFAM" id="SSF46785">
    <property type="entry name" value="Winged helix' DNA-binding domain"/>
    <property type="match status" value="1"/>
</dbReference>
<dbReference type="CDD" id="cd08422">
    <property type="entry name" value="PBP2_CrgA_like"/>
    <property type="match status" value="1"/>
</dbReference>
<gene>
    <name evidence="6" type="ORF">PHAMO_180154</name>
</gene>
<dbReference type="InterPro" id="IPR036390">
    <property type="entry name" value="WH_DNA-bd_sf"/>
</dbReference>
<organism evidence="6 7">
    <name type="scientific">Magnetospirillum molischianum DSM 120</name>
    <dbReference type="NCBI Taxonomy" id="1150626"/>
    <lineage>
        <taxon>Bacteria</taxon>
        <taxon>Pseudomonadati</taxon>
        <taxon>Pseudomonadota</taxon>
        <taxon>Alphaproteobacteria</taxon>
        <taxon>Rhodospirillales</taxon>
        <taxon>Rhodospirillaceae</taxon>
        <taxon>Magnetospirillum</taxon>
    </lineage>
</organism>
<protein>
    <submittedName>
        <fullName evidence="6">Transcriptional regulator</fullName>
    </submittedName>
</protein>
<dbReference type="FunFam" id="1.10.10.10:FF:000001">
    <property type="entry name" value="LysR family transcriptional regulator"/>
    <property type="match status" value="1"/>
</dbReference>
<dbReference type="EMBL" id="CAHP01000010">
    <property type="protein sequence ID" value="CCG40185.1"/>
    <property type="molecule type" value="Genomic_DNA"/>
</dbReference>
<sequence length="304" mass="33258">MDRLAAMTAFARVAETGSFSEAARRLRSSKSVVSRQVAALETDLGVRLLHRSTRALTLTEAGHGYFDQIVRILAEIDEANLSVSHLQAAPRGRLRVNAPMSFGIRHLAPAIPDFLTRCPEVEIDITLNDRFVDLVDEGFDMAVRIGHLIDSSLVARRLAPLRRIVCASPAYLAARGLPTTPDEISGHECLCYSNMSAGNEWKFTTPDGRPWPVEVKGRLRVNNGDALRVAALEGLGLACLPTFIVGEDLRAGTLVPVLAEAVHQEGGVFAVYPHARHLSPKVRAFIDYLVERFGPNPPWDRAAP</sequence>
<evidence type="ECO:0000313" key="6">
    <source>
        <dbReference type="EMBL" id="CCG40185.1"/>
    </source>
</evidence>
<dbReference type="PROSITE" id="PS50931">
    <property type="entry name" value="HTH_LYSR"/>
    <property type="match status" value="1"/>
</dbReference>
<dbReference type="FunFam" id="3.40.190.290:FF:000001">
    <property type="entry name" value="Transcriptional regulator, LysR family"/>
    <property type="match status" value="1"/>
</dbReference>
<name>H8FP97_MAGML</name>
<dbReference type="OrthoDB" id="9812435at2"/>
<dbReference type="Pfam" id="PF03466">
    <property type="entry name" value="LysR_substrate"/>
    <property type="match status" value="1"/>
</dbReference>
<keyword evidence="2" id="KW-0805">Transcription regulation</keyword>
<accession>H8FP97</accession>
<dbReference type="InterPro" id="IPR058163">
    <property type="entry name" value="LysR-type_TF_proteobact-type"/>
</dbReference>
<dbReference type="Gene3D" id="1.10.10.10">
    <property type="entry name" value="Winged helix-like DNA-binding domain superfamily/Winged helix DNA-binding domain"/>
    <property type="match status" value="1"/>
</dbReference>
<feature type="domain" description="HTH lysR-type" evidence="5">
    <location>
        <begin position="1"/>
        <end position="59"/>
    </location>
</feature>
<evidence type="ECO:0000256" key="2">
    <source>
        <dbReference type="ARBA" id="ARBA00023015"/>
    </source>
</evidence>
<comment type="similarity">
    <text evidence="1">Belongs to the LysR transcriptional regulatory family.</text>
</comment>
<dbReference type="InterPro" id="IPR000847">
    <property type="entry name" value="LysR_HTH_N"/>
</dbReference>
<dbReference type="GO" id="GO:0043565">
    <property type="term" value="F:sequence-specific DNA binding"/>
    <property type="evidence" value="ECO:0007669"/>
    <property type="project" value="TreeGrafter"/>
</dbReference>
<dbReference type="InterPro" id="IPR005119">
    <property type="entry name" value="LysR_subst-bd"/>
</dbReference>
<dbReference type="Proteomes" id="UP000004169">
    <property type="component" value="Unassembled WGS sequence"/>
</dbReference>
<dbReference type="GO" id="GO:0006351">
    <property type="term" value="P:DNA-templated transcription"/>
    <property type="evidence" value="ECO:0007669"/>
    <property type="project" value="TreeGrafter"/>
</dbReference>
<reference evidence="6 7" key="1">
    <citation type="journal article" date="2012" name="J. Bacteriol.">
        <title>Draft Genome Sequence of the Purple Photosynthetic Bacterium Phaeospirillum molischianum DSM120, a Particularly Versatile Bacterium.</title>
        <authorList>
            <person name="Duquesne K."/>
            <person name="Prima V."/>
            <person name="Ji B."/>
            <person name="Rouy Z."/>
            <person name="Medigue C."/>
            <person name="Talla E."/>
            <person name="Sturgis J.N."/>
        </authorList>
    </citation>
    <scope>NUCLEOTIDE SEQUENCE [LARGE SCALE GENOMIC DNA]</scope>
    <source>
        <strain evidence="7">DSM120</strain>
    </source>
</reference>
<dbReference type="Pfam" id="PF00126">
    <property type="entry name" value="HTH_1"/>
    <property type="match status" value="1"/>
</dbReference>
<proteinExistence type="inferred from homology"/>